<evidence type="ECO:0000256" key="6">
    <source>
        <dbReference type="ARBA" id="ARBA00022990"/>
    </source>
</evidence>
<proteinExistence type="inferred from homology"/>
<dbReference type="PANTHER" id="PTHR11461">
    <property type="entry name" value="SERINE PROTEASE INHIBITOR, SERPIN"/>
    <property type="match status" value="1"/>
</dbReference>
<dbReference type="FunFam" id="3.30.497.10:FF:000001">
    <property type="entry name" value="Serine protease inhibitor"/>
    <property type="match status" value="2"/>
</dbReference>
<dbReference type="GO" id="GO:0004867">
    <property type="term" value="F:serine-type endopeptidase inhibitor activity"/>
    <property type="evidence" value="ECO:0007669"/>
    <property type="project" value="UniProtKB-KW"/>
</dbReference>
<evidence type="ECO:0000256" key="3">
    <source>
        <dbReference type="ARBA" id="ARBA00022490"/>
    </source>
</evidence>
<dbReference type="GO" id="GO:0005737">
    <property type="term" value="C:cytoplasm"/>
    <property type="evidence" value="ECO:0007669"/>
    <property type="project" value="UniProtKB-SubCell"/>
</dbReference>
<evidence type="ECO:0000313" key="13">
    <source>
        <dbReference type="Proteomes" id="UP000250572"/>
    </source>
</evidence>
<comment type="similarity">
    <text evidence="2">Belongs to the serpin family. Ov-serpin subfamily.</text>
</comment>
<dbReference type="FunFam" id="2.30.39.10:FF:000014">
    <property type="entry name" value="Serpin family B member 9"/>
    <property type="match status" value="2"/>
</dbReference>
<dbReference type="GO" id="GO:0005615">
    <property type="term" value="C:extracellular space"/>
    <property type="evidence" value="ECO:0007669"/>
    <property type="project" value="InterPro"/>
</dbReference>
<dbReference type="SUPFAM" id="SSF56574">
    <property type="entry name" value="Serpins"/>
    <property type="match status" value="3"/>
</dbReference>
<dbReference type="EMBL" id="NHOQ01001369">
    <property type="protein sequence ID" value="PWA24997.1"/>
    <property type="molecule type" value="Genomic_DNA"/>
</dbReference>
<reference evidence="12 13" key="1">
    <citation type="journal article" date="2018" name="G3 (Bethesda)">
        <title>A High-Quality Reference Genome for the Invasive Mosquitofish Gambusia affinis Using a Chicago Library.</title>
        <authorList>
            <person name="Hoffberg S.L."/>
            <person name="Troendle N.J."/>
            <person name="Glenn T.C."/>
            <person name="Mahmud O."/>
            <person name="Louha S."/>
            <person name="Chalopin D."/>
            <person name="Bennetzen J.L."/>
            <person name="Mauricio R."/>
        </authorList>
    </citation>
    <scope>NUCLEOTIDE SEQUENCE [LARGE SCALE GENOMIC DNA]</scope>
    <source>
        <strain evidence="12">NE01/NJP1002.9</strain>
        <tissue evidence="12">Muscle</tissue>
    </source>
</reference>
<dbReference type="InterPro" id="IPR000215">
    <property type="entry name" value="Serpin_fam"/>
</dbReference>
<comment type="caution">
    <text evidence="12">The sequence shown here is derived from an EMBL/GenBank/DDBJ whole genome shotgun (WGS) entry which is preliminary data.</text>
</comment>
<evidence type="ECO:0000313" key="12">
    <source>
        <dbReference type="EMBL" id="PWA24997.1"/>
    </source>
</evidence>
<sequence length="981" mass="109403">MASSSSLSKPNTTFSLALLRKLSEDNKTANIFFSPFSISSALAMVILGARGNTASQISECLKTQNCQDDVHILFAKIRSELNKPEAKFVLSVANRLFGENSYSFLEEFLTQTKTHYDSELEAVDFRTKCEEARVKINNWVEEKTQGKIKDMVVKGMVNDMTKMVLVNAIYFKGNWDAAFQRSNTCEAQFRLNKKDTKPVQMMELKSHFNHASIDEASCEILEIPYEGKALSMLIFLPRQIEDNETGLKKLEDLLTYETFMEWTHPHEMESGEIIVKLPRFKLEEKYNLNKVLSGMGMVDAFDETKCDFSAVACNPGMSLLLSVTGMSSNKGLFLSQVSHKAFVEVNEEGTEAAAATGGLVADSVSFFTADHPFLFFIRTMAAVTPLASANTSFSLALLKKLGDKDNTANVFFSPFSISSALAMVLLGARGNTAAQMSEVLSFTKAQKMKQAGPPQMQMQQKAQAKLPPQLLKTLKTLDVKDDLHSSFGQLLSQLNKSDAPYALNVANRLYGEQSYQFVQDYLESTKKHYQAELETVDFTSNAEAARVNINGWVETQTQGKIKDILGPDAVNSLTRLVLVNAIYFKGHWDKQFKVDATRDAQFSVTKNEKKPVKMMHMKSKFPLTYISEVACQILEMPYKGKELSMLIFLPNSVEGTTGLEKLEQALTYEKFMDWTNPEMMDMIEVQVGLPRFKLEEKYDMKAVLTSMGMVDAFDQSSSNFSGMSPANDLFVSEVYHKAFVEVNEEGTEAAAATGVVMMLRCAMIPATFIADHPFLFFIRHNPSKSVLFAGRYCSPVSLSKANTTFSLALLRKLSEDNKTANIFFSPFSISSALAMAMLGARGDTATQISEVVGVKLLCVNFKCKTEMDISSLLSPQCLGIQDCQDDVHAVFGEMLREMNKPGSPFVLSVANRLYGEKSYGFLQEFLTQTKTHYDSELEAVNFRTSSEEARVKINNWVEEKTQGGSHTLTHTHTICSSHDPN</sequence>
<dbReference type="Proteomes" id="UP000250572">
    <property type="component" value="Unassembled WGS sequence"/>
</dbReference>
<dbReference type="InterPro" id="IPR023796">
    <property type="entry name" value="Serpin_dom"/>
</dbReference>
<dbReference type="Pfam" id="PF00079">
    <property type="entry name" value="Serpin"/>
    <property type="match status" value="3"/>
</dbReference>
<evidence type="ECO:0000256" key="10">
    <source>
        <dbReference type="ARBA" id="ARBA00079383"/>
    </source>
</evidence>
<dbReference type="SMART" id="SM00093">
    <property type="entry name" value="SERPIN"/>
    <property type="match status" value="2"/>
</dbReference>
<protein>
    <recommendedName>
        <fullName evidence="9">Leukocyte elastase inhibitor</fullName>
    </recommendedName>
    <alternativeName>
        <fullName evidence="10">Serpin B1</fullName>
    </alternativeName>
    <alternativeName>
        <fullName evidence="8">Serpin B6</fullName>
    </alternativeName>
</protein>
<keyword evidence="6" id="KW-0007">Acetylation</keyword>
<dbReference type="Gene3D" id="2.30.39.10">
    <property type="entry name" value="Alpha-1-antitrypsin, domain 1"/>
    <property type="match status" value="2"/>
</dbReference>
<evidence type="ECO:0000256" key="1">
    <source>
        <dbReference type="ARBA" id="ARBA00004496"/>
    </source>
</evidence>
<feature type="domain" description="Serpin" evidence="11">
    <location>
        <begin position="395"/>
        <end position="795"/>
    </location>
</feature>
<evidence type="ECO:0000256" key="8">
    <source>
        <dbReference type="ARBA" id="ARBA00039202"/>
    </source>
</evidence>
<accession>A0A315VN28</accession>
<feature type="non-terminal residue" evidence="12">
    <location>
        <position position="981"/>
    </location>
</feature>
<evidence type="ECO:0000256" key="4">
    <source>
        <dbReference type="ARBA" id="ARBA00022690"/>
    </source>
</evidence>
<comment type="subunit">
    <text evidence="7">Forms a complex with the monomeric form of beta-tryptase.</text>
</comment>
<dbReference type="PANTHER" id="PTHR11461:SF204">
    <property type="entry name" value="SERPIN B6"/>
    <property type="match status" value="1"/>
</dbReference>
<keyword evidence="13" id="KW-1185">Reference proteome</keyword>
<evidence type="ECO:0000256" key="9">
    <source>
        <dbReference type="ARBA" id="ARBA00073281"/>
    </source>
</evidence>
<evidence type="ECO:0000256" key="7">
    <source>
        <dbReference type="ARBA" id="ARBA00038828"/>
    </source>
</evidence>
<keyword evidence="3" id="KW-0963">Cytoplasm</keyword>
<dbReference type="STRING" id="33528.ENSGAFP00000031681"/>
<dbReference type="InterPro" id="IPR023795">
    <property type="entry name" value="Serpin_CS"/>
</dbReference>
<dbReference type="InterPro" id="IPR042178">
    <property type="entry name" value="Serpin_sf_1"/>
</dbReference>
<dbReference type="CDD" id="cd19956">
    <property type="entry name" value="serpinB"/>
    <property type="match status" value="2"/>
</dbReference>
<dbReference type="InterPro" id="IPR036186">
    <property type="entry name" value="Serpin_sf"/>
</dbReference>
<dbReference type="PROSITE" id="PS00284">
    <property type="entry name" value="SERPIN"/>
    <property type="match status" value="1"/>
</dbReference>
<gene>
    <name evidence="12" type="ORF">CCH79_00016041</name>
</gene>
<dbReference type="AlphaFoldDB" id="A0A315VN28"/>
<evidence type="ECO:0000259" key="11">
    <source>
        <dbReference type="SMART" id="SM00093"/>
    </source>
</evidence>
<dbReference type="InterPro" id="IPR042185">
    <property type="entry name" value="Serpin_sf_2"/>
</dbReference>
<organism evidence="12 13">
    <name type="scientific">Gambusia affinis</name>
    <name type="common">Western mosquitofish</name>
    <name type="synonym">Heterandria affinis</name>
    <dbReference type="NCBI Taxonomy" id="33528"/>
    <lineage>
        <taxon>Eukaryota</taxon>
        <taxon>Metazoa</taxon>
        <taxon>Chordata</taxon>
        <taxon>Craniata</taxon>
        <taxon>Vertebrata</taxon>
        <taxon>Euteleostomi</taxon>
        <taxon>Actinopterygii</taxon>
        <taxon>Neopterygii</taxon>
        <taxon>Teleostei</taxon>
        <taxon>Neoteleostei</taxon>
        <taxon>Acanthomorphata</taxon>
        <taxon>Ovalentaria</taxon>
        <taxon>Atherinomorphae</taxon>
        <taxon>Cyprinodontiformes</taxon>
        <taxon>Poeciliidae</taxon>
        <taxon>Poeciliinae</taxon>
        <taxon>Gambusia</taxon>
    </lineage>
</organism>
<feature type="domain" description="Serpin" evidence="11">
    <location>
        <begin position="16"/>
        <end position="385"/>
    </location>
</feature>
<name>A0A315VN28_GAMAF</name>
<comment type="subcellular location">
    <subcellularLocation>
        <location evidence="1">Cytoplasm</location>
    </subcellularLocation>
</comment>
<keyword evidence="4" id="KW-0646">Protease inhibitor</keyword>
<evidence type="ECO:0000256" key="2">
    <source>
        <dbReference type="ARBA" id="ARBA00006426"/>
    </source>
</evidence>
<dbReference type="Gene3D" id="3.30.497.10">
    <property type="entry name" value="Antithrombin, subunit I, domain 2"/>
    <property type="match status" value="3"/>
</dbReference>
<keyword evidence="5" id="KW-0722">Serine protease inhibitor</keyword>
<evidence type="ECO:0000256" key="5">
    <source>
        <dbReference type="ARBA" id="ARBA00022900"/>
    </source>
</evidence>